<dbReference type="NCBIfam" id="TIGR00639">
    <property type="entry name" value="PurN"/>
    <property type="match status" value="1"/>
</dbReference>
<feature type="active site" description="Proton donor" evidence="4">
    <location>
        <position position="99"/>
    </location>
</feature>
<evidence type="ECO:0000256" key="3">
    <source>
        <dbReference type="ARBA" id="ARBA00022755"/>
    </source>
</evidence>
<dbReference type="InterPro" id="IPR004607">
    <property type="entry name" value="GART"/>
</dbReference>
<comment type="similarity">
    <text evidence="4">Belongs to the GART family.</text>
</comment>
<dbReference type="InterPro" id="IPR002376">
    <property type="entry name" value="Formyl_transf_N"/>
</dbReference>
<dbReference type="Proteomes" id="UP001222800">
    <property type="component" value="Chromosome"/>
</dbReference>
<comment type="catalytic activity">
    <reaction evidence="4">
        <text>N(1)-(5-phospho-beta-D-ribosyl)glycinamide + (6R)-10-formyltetrahydrofolate = N(2)-formyl-N(1)-(5-phospho-beta-D-ribosyl)glycinamide + (6S)-5,6,7,8-tetrahydrofolate + H(+)</text>
        <dbReference type="Rhea" id="RHEA:15053"/>
        <dbReference type="ChEBI" id="CHEBI:15378"/>
        <dbReference type="ChEBI" id="CHEBI:57453"/>
        <dbReference type="ChEBI" id="CHEBI:143788"/>
        <dbReference type="ChEBI" id="CHEBI:147286"/>
        <dbReference type="ChEBI" id="CHEBI:195366"/>
        <dbReference type="EC" id="2.1.2.2"/>
    </reaction>
</comment>
<dbReference type="Pfam" id="PF00551">
    <property type="entry name" value="Formyl_trans_N"/>
    <property type="match status" value="1"/>
</dbReference>
<dbReference type="CDD" id="cd08645">
    <property type="entry name" value="FMT_core_GART"/>
    <property type="match status" value="1"/>
</dbReference>
<evidence type="ECO:0000313" key="6">
    <source>
        <dbReference type="EMBL" id="WFD09938.1"/>
    </source>
</evidence>
<evidence type="ECO:0000313" key="7">
    <source>
        <dbReference type="Proteomes" id="UP001222800"/>
    </source>
</evidence>
<dbReference type="Gene3D" id="3.40.50.170">
    <property type="entry name" value="Formyl transferase, N-terminal domain"/>
    <property type="match status" value="1"/>
</dbReference>
<dbReference type="EC" id="2.1.2.2" evidence="4"/>
<sequence>MLNIAVMISGSGSNLQSLIDGCKDDINGNIKVVISDNKEAYGLTRARENKIKAVYEKDEKKIIEILKNENIDLIVLAGYLKIISEEFVNEFKDKIINIHPSLIPSFCGKGYYGKIVHQKVLEYGAKITGATVHFVDEMADNGPIIIQEAVYVEDTDTVDTLQKRVLHVEHKIIKKAVKLFCDKKVEIRGRRVLINE</sequence>
<proteinExistence type="inferred from homology"/>
<dbReference type="SUPFAM" id="SSF53328">
    <property type="entry name" value="Formyltransferase"/>
    <property type="match status" value="1"/>
</dbReference>
<protein>
    <recommendedName>
        <fullName evidence="4">Phosphoribosylglycinamide formyltransferase</fullName>
        <ecNumber evidence="4">2.1.2.2</ecNumber>
    </recommendedName>
    <alternativeName>
        <fullName evidence="4">5'-phosphoribosylglycinamide transformylase</fullName>
    </alternativeName>
    <alternativeName>
        <fullName evidence="4">GAR transformylase</fullName>
        <shortName evidence="4">GART</shortName>
    </alternativeName>
</protein>
<feature type="domain" description="Formyl transferase N-terminal" evidence="5">
    <location>
        <begin position="3"/>
        <end position="177"/>
    </location>
</feature>
<comment type="function">
    <text evidence="4">Catalyzes the transfer of a formyl group from 10-formyltetrahydrofolate to 5-phospho-ribosyl-glycinamide (GAR), producing 5-phospho-ribosyl-N-formylglycinamide (FGAR) and tetrahydrofolate.</text>
</comment>
<organism evidence="6 7">
    <name type="scientific">Tepidibacter hydrothermalis</name>
    <dbReference type="NCBI Taxonomy" id="3036126"/>
    <lineage>
        <taxon>Bacteria</taxon>
        <taxon>Bacillati</taxon>
        <taxon>Bacillota</taxon>
        <taxon>Clostridia</taxon>
        <taxon>Peptostreptococcales</taxon>
        <taxon>Peptostreptococcaceae</taxon>
        <taxon>Tepidibacter</taxon>
    </lineage>
</organism>
<dbReference type="EMBL" id="CP120733">
    <property type="protein sequence ID" value="WFD09938.1"/>
    <property type="molecule type" value="Genomic_DNA"/>
</dbReference>
<feature type="site" description="Raises pKa of active site His" evidence="4">
    <location>
        <position position="140"/>
    </location>
</feature>
<gene>
    <name evidence="4 6" type="primary">purN</name>
    <name evidence="6" type="ORF">P4S50_16410</name>
</gene>
<keyword evidence="7" id="KW-1185">Reference proteome</keyword>
<feature type="binding site" evidence="4">
    <location>
        <begin position="80"/>
        <end position="83"/>
    </location>
    <ligand>
        <name>(6R)-10-formyltetrahydrofolate</name>
        <dbReference type="ChEBI" id="CHEBI:195366"/>
    </ligand>
</feature>
<evidence type="ECO:0000256" key="4">
    <source>
        <dbReference type="HAMAP-Rule" id="MF_01930"/>
    </source>
</evidence>
<accession>A0ABY8EAH5</accession>
<evidence type="ECO:0000259" key="5">
    <source>
        <dbReference type="Pfam" id="PF00551"/>
    </source>
</evidence>
<feature type="binding site" evidence="4">
    <location>
        <position position="97"/>
    </location>
    <ligand>
        <name>(6R)-10-formyltetrahydrofolate</name>
        <dbReference type="ChEBI" id="CHEBI:195366"/>
    </ligand>
</feature>
<dbReference type="RefSeq" id="WP_277731916.1">
    <property type="nucleotide sequence ID" value="NZ_CP120733.1"/>
</dbReference>
<keyword evidence="2 4" id="KW-0808">Transferase</keyword>
<evidence type="ECO:0000256" key="1">
    <source>
        <dbReference type="ARBA" id="ARBA00005054"/>
    </source>
</evidence>
<feature type="binding site" evidence="4">
    <location>
        <begin position="12"/>
        <end position="14"/>
    </location>
    <ligand>
        <name>N(1)-(5-phospho-beta-D-ribosyl)glycinamide</name>
        <dbReference type="ChEBI" id="CHEBI:143788"/>
    </ligand>
</feature>
<keyword evidence="3 4" id="KW-0658">Purine biosynthesis</keyword>
<reference evidence="6 7" key="1">
    <citation type="submission" date="2023-03" db="EMBL/GenBank/DDBJ databases">
        <title>Complete genome sequence of Tepidibacter sp. SWIR-1, isolated from a deep-sea hydrothermal vent.</title>
        <authorList>
            <person name="Li X."/>
        </authorList>
    </citation>
    <scope>NUCLEOTIDE SEQUENCE [LARGE SCALE GENOMIC DNA]</scope>
    <source>
        <strain evidence="6 7">SWIR-1</strain>
    </source>
</reference>
<name>A0ABY8EAH5_9FIRM</name>
<dbReference type="HAMAP" id="MF_01930">
    <property type="entry name" value="PurN"/>
    <property type="match status" value="1"/>
</dbReference>
<evidence type="ECO:0000256" key="2">
    <source>
        <dbReference type="ARBA" id="ARBA00022679"/>
    </source>
</evidence>
<comment type="pathway">
    <text evidence="1 4">Purine metabolism; IMP biosynthesis via de novo pathway; N(2)-formyl-N(1)-(5-phospho-D-ribosyl)glycinamide from N(1)-(5-phospho-D-ribosyl)glycinamide (10-formyl THF route): step 1/1.</text>
</comment>
<dbReference type="GO" id="GO:0004644">
    <property type="term" value="F:phosphoribosylglycinamide formyltransferase activity"/>
    <property type="evidence" value="ECO:0007669"/>
    <property type="project" value="UniProtKB-EC"/>
</dbReference>
<comment type="caution">
    <text evidence="4">Lacks conserved residue(s) required for the propagation of feature annotation.</text>
</comment>
<dbReference type="PANTHER" id="PTHR43369:SF2">
    <property type="entry name" value="PHOSPHORIBOSYLGLYCINAMIDE FORMYLTRANSFERASE"/>
    <property type="match status" value="1"/>
</dbReference>
<dbReference type="InterPro" id="IPR036477">
    <property type="entry name" value="Formyl_transf_N_sf"/>
</dbReference>
<dbReference type="PANTHER" id="PTHR43369">
    <property type="entry name" value="PHOSPHORIBOSYLGLYCINAMIDE FORMYLTRANSFERASE"/>
    <property type="match status" value="1"/>
</dbReference>